<dbReference type="Proteomes" id="UP001203852">
    <property type="component" value="Unassembled WGS sequence"/>
</dbReference>
<sequence length="229" mass="26058">MEAHPDHTALLHILAIYQVHWLYILRNIIPMSGEPGAFWIVTAPMPNFDEIATINISGHEVPLPAYWKIVDLVAQGKREEDIVKLVTQHTGARTLKVVTDVVKSVVENQRHIDTTSTPSSSSRLSLPFARPKRVSAYRAARIAARRDLEAAEQKFKSAKDQEKKLLNNAIALTRERERLEKKNMTTDERRQTLSAIEDEMKVVLRRHKEVEAQVEYAKTLTVIHRASLA</sequence>
<dbReference type="EMBL" id="MU404358">
    <property type="protein sequence ID" value="KAI1610448.1"/>
    <property type="molecule type" value="Genomic_DNA"/>
</dbReference>
<proteinExistence type="predicted"/>
<evidence type="ECO:0000313" key="3">
    <source>
        <dbReference type="Proteomes" id="UP001203852"/>
    </source>
</evidence>
<dbReference type="AlphaFoldDB" id="A0AAN6IAK6"/>
<protein>
    <submittedName>
        <fullName evidence="2">Uncharacterized protein</fullName>
    </submittedName>
</protein>
<accession>A0AAN6IAK6</accession>
<comment type="caution">
    <text evidence="2">The sequence shown here is derived from an EMBL/GenBank/DDBJ whole genome shotgun (WGS) entry which is preliminary data.</text>
</comment>
<feature type="coiled-coil region" evidence="1">
    <location>
        <begin position="134"/>
        <end position="213"/>
    </location>
</feature>
<keyword evidence="3" id="KW-1185">Reference proteome</keyword>
<evidence type="ECO:0000313" key="2">
    <source>
        <dbReference type="EMBL" id="KAI1610448.1"/>
    </source>
</evidence>
<organism evidence="2 3">
    <name type="scientific">Exophiala viscosa</name>
    <dbReference type="NCBI Taxonomy" id="2486360"/>
    <lineage>
        <taxon>Eukaryota</taxon>
        <taxon>Fungi</taxon>
        <taxon>Dikarya</taxon>
        <taxon>Ascomycota</taxon>
        <taxon>Pezizomycotina</taxon>
        <taxon>Eurotiomycetes</taxon>
        <taxon>Chaetothyriomycetidae</taxon>
        <taxon>Chaetothyriales</taxon>
        <taxon>Herpotrichiellaceae</taxon>
        <taxon>Exophiala</taxon>
    </lineage>
</organism>
<evidence type="ECO:0000256" key="1">
    <source>
        <dbReference type="SAM" id="Coils"/>
    </source>
</evidence>
<reference evidence="2" key="1">
    <citation type="journal article" date="2022" name="bioRxiv">
        <title>Deciphering the potential niche of two novel black yeast fungi from a biological soil crust based on their genomes, phenotypes, and melanin regulation.</title>
        <authorList>
            <consortium name="DOE Joint Genome Institute"/>
            <person name="Carr E.C."/>
            <person name="Barton Q."/>
            <person name="Grambo S."/>
            <person name="Sullivan M."/>
            <person name="Renfro C.M."/>
            <person name="Kuo A."/>
            <person name="Pangilinan J."/>
            <person name="Lipzen A."/>
            <person name="Keymanesh K."/>
            <person name="Savage E."/>
            <person name="Barry K."/>
            <person name="Grigoriev I.V."/>
            <person name="Riekhof W.R."/>
            <person name="Harris S.S."/>
        </authorList>
    </citation>
    <scope>NUCLEOTIDE SEQUENCE</scope>
    <source>
        <strain evidence="2">JF 03-4F</strain>
    </source>
</reference>
<name>A0AAN6IAK6_9EURO</name>
<gene>
    <name evidence="2" type="ORF">EDD36DRAFT_326364</name>
</gene>
<keyword evidence="1" id="KW-0175">Coiled coil</keyword>